<evidence type="ECO:0000313" key="1">
    <source>
        <dbReference type="EMBL" id="CAG8658875.1"/>
    </source>
</evidence>
<accession>A0ABN7URE1</accession>
<gene>
    <name evidence="1" type="ORF">GMARGA_LOCUS9772</name>
</gene>
<name>A0ABN7URE1_GIGMA</name>
<dbReference type="SUPFAM" id="SSF53927">
    <property type="entry name" value="Cytidine deaminase-like"/>
    <property type="match status" value="1"/>
</dbReference>
<dbReference type="Proteomes" id="UP000789901">
    <property type="component" value="Unassembled WGS sequence"/>
</dbReference>
<evidence type="ECO:0000313" key="2">
    <source>
        <dbReference type="Proteomes" id="UP000789901"/>
    </source>
</evidence>
<comment type="caution">
    <text evidence="1">The sequence shown here is derived from an EMBL/GenBank/DDBJ whole genome shotgun (WGS) entry which is preliminary data.</text>
</comment>
<keyword evidence="2" id="KW-1185">Reference proteome</keyword>
<reference evidence="1 2" key="1">
    <citation type="submission" date="2021-06" db="EMBL/GenBank/DDBJ databases">
        <authorList>
            <person name="Kallberg Y."/>
            <person name="Tangrot J."/>
            <person name="Rosling A."/>
        </authorList>
    </citation>
    <scope>NUCLEOTIDE SEQUENCE [LARGE SCALE GENOMIC DNA]</scope>
    <source>
        <strain evidence="1 2">120-4 pot B 10/14</strain>
    </source>
</reference>
<organism evidence="1 2">
    <name type="scientific">Gigaspora margarita</name>
    <dbReference type="NCBI Taxonomy" id="4874"/>
    <lineage>
        <taxon>Eukaryota</taxon>
        <taxon>Fungi</taxon>
        <taxon>Fungi incertae sedis</taxon>
        <taxon>Mucoromycota</taxon>
        <taxon>Glomeromycotina</taxon>
        <taxon>Glomeromycetes</taxon>
        <taxon>Diversisporales</taxon>
        <taxon>Gigasporaceae</taxon>
        <taxon>Gigaspora</taxon>
    </lineage>
</organism>
<dbReference type="InterPro" id="IPR016193">
    <property type="entry name" value="Cytidine_deaminase-like"/>
</dbReference>
<proteinExistence type="predicted"/>
<sequence>MVLIHIKNLHKFLEFKVALNLPANASFKHLSPTRAAFGLLLNDIEKRISSFGDWITLSNIGYIPIAKIISQEIDPNYEPSEIETHQSLLTMSSTEA</sequence>
<dbReference type="EMBL" id="CAJVQB010005328">
    <property type="protein sequence ID" value="CAG8658875.1"/>
    <property type="molecule type" value="Genomic_DNA"/>
</dbReference>
<protein>
    <submittedName>
        <fullName evidence="1">29232_t:CDS:1</fullName>
    </submittedName>
</protein>